<dbReference type="Pfam" id="PF11755">
    <property type="entry name" value="DUF3311"/>
    <property type="match status" value="1"/>
</dbReference>
<accession>A0A5C4M1H0</accession>
<evidence type="ECO:0000256" key="1">
    <source>
        <dbReference type="SAM" id="Phobius"/>
    </source>
</evidence>
<evidence type="ECO:0000313" key="3">
    <source>
        <dbReference type="Proteomes" id="UP000305546"/>
    </source>
</evidence>
<feature type="transmembrane region" description="Helical" evidence="1">
    <location>
        <begin position="46"/>
        <end position="67"/>
    </location>
</feature>
<comment type="caution">
    <text evidence="2">The sequence shown here is derived from an EMBL/GenBank/DDBJ whole genome shotgun (WGS) entry which is preliminary data.</text>
</comment>
<proteinExistence type="predicted"/>
<keyword evidence="1" id="KW-1133">Transmembrane helix</keyword>
<dbReference type="Proteomes" id="UP000305546">
    <property type="component" value="Unassembled WGS sequence"/>
</dbReference>
<gene>
    <name evidence="2" type="ORF">FG385_14120</name>
</gene>
<dbReference type="InterPro" id="IPR021741">
    <property type="entry name" value="DUF3311"/>
</dbReference>
<evidence type="ECO:0000313" key="2">
    <source>
        <dbReference type="EMBL" id="TNC25777.1"/>
    </source>
</evidence>
<dbReference type="OrthoDB" id="3628949at2"/>
<dbReference type="EMBL" id="VDFW01000010">
    <property type="protein sequence ID" value="TNC25777.1"/>
    <property type="molecule type" value="Genomic_DNA"/>
</dbReference>
<keyword evidence="3" id="KW-1185">Reference proteome</keyword>
<keyword evidence="1" id="KW-0472">Membrane</keyword>
<sequence>MNRAEPPDRSRRRWHWLLLTVPFLWCIAALPLVGRIEFAFGSIPFLLVWMTVGVLIGTVCIGAVYVIDRRNGDLDRL</sequence>
<keyword evidence="1" id="KW-0812">Transmembrane</keyword>
<dbReference type="AlphaFoldDB" id="A0A5C4M1H0"/>
<reference evidence="2 3" key="1">
    <citation type="submission" date="2019-06" db="EMBL/GenBank/DDBJ databases">
        <title>Amycolatopsis alkalitolerans sp. nov., isolated from Gastrodia elata Blume.</title>
        <authorList>
            <person name="Narsing Rao M.P."/>
            <person name="Li W.J."/>
        </authorList>
    </citation>
    <scope>NUCLEOTIDE SEQUENCE [LARGE SCALE GENOMIC DNA]</scope>
    <source>
        <strain evidence="2 3">SYSUP0005</strain>
    </source>
</reference>
<organism evidence="2 3">
    <name type="scientific">Amycolatopsis alkalitolerans</name>
    <dbReference type="NCBI Taxonomy" id="2547244"/>
    <lineage>
        <taxon>Bacteria</taxon>
        <taxon>Bacillati</taxon>
        <taxon>Actinomycetota</taxon>
        <taxon>Actinomycetes</taxon>
        <taxon>Pseudonocardiales</taxon>
        <taxon>Pseudonocardiaceae</taxon>
        <taxon>Amycolatopsis</taxon>
    </lineage>
</organism>
<dbReference type="RefSeq" id="WP_139097162.1">
    <property type="nucleotide sequence ID" value="NZ_VDFW01000010.1"/>
</dbReference>
<name>A0A5C4M1H0_9PSEU</name>
<feature type="transmembrane region" description="Helical" evidence="1">
    <location>
        <begin position="16"/>
        <end position="34"/>
    </location>
</feature>
<protein>
    <submittedName>
        <fullName evidence="2">DUF3311 domain-containing protein</fullName>
    </submittedName>
</protein>